<protein>
    <recommendedName>
        <fullName evidence="1">Retrotransposon gag domain-containing protein</fullName>
    </recommendedName>
</protein>
<proteinExistence type="predicted"/>
<name>A0A2I0A9K7_9ASPA</name>
<dbReference type="InterPro" id="IPR005162">
    <property type="entry name" value="Retrotrans_gag_dom"/>
</dbReference>
<dbReference type="PANTHER" id="PTHR34482:SF36">
    <property type="entry name" value="RETROTRANSPOSON GAG DOMAIN-CONTAINING PROTEIN"/>
    <property type="match status" value="1"/>
</dbReference>
<keyword evidence="3" id="KW-1185">Reference proteome</keyword>
<evidence type="ECO:0000313" key="2">
    <source>
        <dbReference type="EMBL" id="PKA52214.1"/>
    </source>
</evidence>
<dbReference type="Proteomes" id="UP000236161">
    <property type="component" value="Unassembled WGS sequence"/>
</dbReference>
<gene>
    <name evidence="2" type="ORF">AXF42_Ash010110</name>
</gene>
<dbReference type="PANTHER" id="PTHR34482">
    <property type="entry name" value="DNA DAMAGE-INDUCIBLE PROTEIN 1-LIKE"/>
    <property type="match status" value="1"/>
</dbReference>
<feature type="domain" description="Retrotransposon gag" evidence="1">
    <location>
        <begin position="44"/>
        <end position="140"/>
    </location>
</feature>
<dbReference type="Pfam" id="PF03732">
    <property type="entry name" value="Retrotrans_gag"/>
    <property type="match status" value="1"/>
</dbReference>
<dbReference type="AlphaFoldDB" id="A0A2I0A9K7"/>
<sequence length="183" mass="22039">MHFRKEKPPQFAGGPDPLAAEEWVDRLEIIFEFIECPDNKKTGFASYMLTGEGRKWWKSQLNTEFKSLQPVPWERFRDNFFQQYFPPAIKEKKLRDFIHLKQSFMSVMEYETAFTALSDYARHLVADPREKAKRFEDGLRKDIQKQTNVMRIYDYAELYQRALIAEQNINEDREWRERKKASL</sequence>
<evidence type="ECO:0000259" key="1">
    <source>
        <dbReference type="Pfam" id="PF03732"/>
    </source>
</evidence>
<accession>A0A2I0A9K7</accession>
<dbReference type="EMBL" id="KZ452008">
    <property type="protein sequence ID" value="PKA52214.1"/>
    <property type="molecule type" value="Genomic_DNA"/>
</dbReference>
<dbReference type="OrthoDB" id="786614at2759"/>
<reference evidence="2 3" key="1">
    <citation type="journal article" date="2017" name="Nature">
        <title>The Apostasia genome and the evolution of orchids.</title>
        <authorList>
            <person name="Zhang G.Q."/>
            <person name="Liu K.W."/>
            <person name="Li Z."/>
            <person name="Lohaus R."/>
            <person name="Hsiao Y.Y."/>
            <person name="Niu S.C."/>
            <person name="Wang J.Y."/>
            <person name="Lin Y.C."/>
            <person name="Xu Q."/>
            <person name="Chen L.J."/>
            <person name="Yoshida K."/>
            <person name="Fujiwara S."/>
            <person name="Wang Z.W."/>
            <person name="Zhang Y.Q."/>
            <person name="Mitsuda N."/>
            <person name="Wang M."/>
            <person name="Liu G.H."/>
            <person name="Pecoraro L."/>
            <person name="Huang H.X."/>
            <person name="Xiao X.J."/>
            <person name="Lin M."/>
            <person name="Wu X.Y."/>
            <person name="Wu W.L."/>
            <person name="Chen Y.Y."/>
            <person name="Chang S.B."/>
            <person name="Sakamoto S."/>
            <person name="Ohme-Takagi M."/>
            <person name="Yagi M."/>
            <person name="Zeng S.J."/>
            <person name="Shen C.Y."/>
            <person name="Yeh C.M."/>
            <person name="Luo Y.B."/>
            <person name="Tsai W.C."/>
            <person name="Van de Peer Y."/>
            <person name="Liu Z.J."/>
        </authorList>
    </citation>
    <scope>NUCLEOTIDE SEQUENCE [LARGE SCALE GENOMIC DNA]</scope>
    <source>
        <strain evidence="3">cv. Shenzhen</strain>
        <tissue evidence="2">Stem</tissue>
    </source>
</reference>
<organism evidence="2 3">
    <name type="scientific">Apostasia shenzhenica</name>
    <dbReference type="NCBI Taxonomy" id="1088818"/>
    <lineage>
        <taxon>Eukaryota</taxon>
        <taxon>Viridiplantae</taxon>
        <taxon>Streptophyta</taxon>
        <taxon>Embryophyta</taxon>
        <taxon>Tracheophyta</taxon>
        <taxon>Spermatophyta</taxon>
        <taxon>Magnoliopsida</taxon>
        <taxon>Liliopsida</taxon>
        <taxon>Asparagales</taxon>
        <taxon>Orchidaceae</taxon>
        <taxon>Apostasioideae</taxon>
        <taxon>Apostasia</taxon>
    </lineage>
</organism>
<evidence type="ECO:0000313" key="3">
    <source>
        <dbReference type="Proteomes" id="UP000236161"/>
    </source>
</evidence>